<protein>
    <submittedName>
        <fullName evidence="4">TRAP transporter substrate-binding protein</fullName>
    </submittedName>
</protein>
<reference evidence="4 5" key="1">
    <citation type="journal article" date="2013" name="Int. J. Syst. Evol. Microbiol.">
        <title>Roseomonas aerophila sp. nov., isolated from air.</title>
        <authorList>
            <person name="Kim S.J."/>
            <person name="Weon H.Y."/>
            <person name="Ahn J.H."/>
            <person name="Hong S.B."/>
            <person name="Seok S.J."/>
            <person name="Whang K.S."/>
            <person name="Kwon S.W."/>
        </authorList>
    </citation>
    <scope>NUCLEOTIDE SEQUENCE [LARGE SCALE GENOMIC DNA]</scope>
    <source>
        <strain evidence="4 5">NBRC 108923</strain>
    </source>
</reference>
<evidence type="ECO:0000256" key="2">
    <source>
        <dbReference type="SAM" id="MobiDB-lite"/>
    </source>
</evidence>
<dbReference type="InterPro" id="IPR018389">
    <property type="entry name" value="DctP_fam"/>
</dbReference>
<dbReference type="EMBL" id="JACTVA010000045">
    <property type="protein sequence ID" value="MBC9209098.1"/>
    <property type="molecule type" value="Genomic_DNA"/>
</dbReference>
<keyword evidence="1 3" id="KW-0732">Signal</keyword>
<feature type="signal peptide" evidence="3">
    <location>
        <begin position="1"/>
        <end position="34"/>
    </location>
</feature>
<dbReference type="Pfam" id="PF03480">
    <property type="entry name" value="DctP"/>
    <property type="match status" value="1"/>
</dbReference>
<dbReference type="RefSeq" id="WP_187786239.1">
    <property type="nucleotide sequence ID" value="NZ_JACTVA010000045.1"/>
</dbReference>
<dbReference type="InterPro" id="IPR038404">
    <property type="entry name" value="TRAP_DctP_sf"/>
</dbReference>
<comment type="caution">
    <text evidence="4">The sequence shown here is derived from an EMBL/GenBank/DDBJ whole genome shotgun (WGS) entry which is preliminary data.</text>
</comment>
<feature type="chain" id="PRO_5046070087" evidence="3">
    <location>
        <begin position="35"/>
        <end position="404"/>
    </location>
</feature>
<dbReference type="PANTHER" id="PTHR33376:SF4">
    <property type="entry name" value="SIALIC ACID-BINDING PERIPLASMIC PROTEIN SIAP"/>
    <property type="match status" value="1"/>
</dbReference>
<feature type="compositionally biased region" description="Low complexity" evidence="2">
    <location>
        <begin position="386"/>
        <end position="404"/>
    </location>
</feature>
<organism evidence="4 5">
    <name type="scientific">Teichococcus aerophilus</name>
    <dbReference type="NCBI Taxonomy" id="1224513"/>
    <lineage>
        <taxon>Bacteria</taxon>
        <taxon>Pseudomonadati</taxon>
        <taxon>Pseudomonadota</taxon>
        <taxon>Alphaproteobacteria</taxon>
        <taxon>Acetobacterales</taxon>
        <taxon>Roseomonadaceae</taxon>
        <taxon>Roseomonas</taxon>
    </lineage>
</organism>
<feature type="region of interest" description="Disordered" evidence="2">
    <location>
        <begin position="379"/>
        <end position="404"/>
    </location>
</feature>
<accession>A0ABR7RRX8</accession>
<name>A0ABR7RRX8_9PROT</name>
<evidence type="ECO:0000256" key="1">
    <source>
        <dbReference type="ARBA" id="ARBA00022729"/>
    </source>
</evidence>
<keyword evidence="5" id="KW-1185">Reference proteome</keyword>
<dbReference type="Proteomes" id="UP000626026">
    <property type="component" value="Unassembled WGS sequence"/>
</dbReference>
<evidence type="ECO:0000313" key="5">
    <source>
        <dbReference type="Proteomes" id="UP000626026"/>
    </source>
</evidence>
<dbReference type="Gene3D" id="3.40.190.170">
    <property type="entry name" value="Bacterial extracellular solute-binding protein, family 7"/>
    <property type="match status" value="1"/>
</dbReference>
<dbReference type="PANTHER" id="PTHR33376">
    <property type="match status" value="1"/>
</dbReference>
<dbReference type="NCBIfam" id="NF037995">
    <property type="entry name" value="TRAP_S1"/>
    <property type="match status" value="1"/>
</dbReference>
<sequence>MRGRLPLQSLRRWGIGAICAASVGLAPLPGAAQAPQPVARLTAASVPSVNRLAVVGGLAGVRLYEDYERVFWRETLPQLTGGRVQADIVAFDSSGIRGQDMLHLMRLGVVPFGTALLSLAANDEPELAAPNLAMLAPDLGTLRRVVQAYRPHLATLLKQQYGVEMLAVYAYPAQVLFCRQPFSRLEELRGKRVRVSNASQGDAMTALGAIPMVTPFAAMMEEISAGRMDCAITGSLSGNQLGLHRVTAQIHPMAIAWGLSVFGANEQAWAALPPNVQQTLRRGLARLESDVWSAAGQDTEDGFLCNAGRPECRAGSVGQLRWQPVISPEDETMRRRLLAETVLPAWVERCGEDCRTAWNTYLAPMTRIFLSEAGKPASQAGSAMLTAGPPASITAPTSSSTSSR</sequence>
<evidence type="ECO:0000256" key="3">
    <source>
        <dbReference type="SAM" id="SignalP"/>
    </source>
</evidence>
<dbReference type="CDD" id="cd13602">
    <property type="entry name" value="PBP2_TRAP_BpDctp6_7"/>
    <property type="match status" value="1"/>
</dbReference>
<evidence type="ECO:0000313" key="4">
    <source>
        <dbReference type="EMBL" id="MBC9209098.1"/>
    </source>
</evidence>
<proteinExistence type="predicted"/>
<gene>
    <name evidence="4" type="ORF">IBL26_19805</name>
</gene>